<dbReference type="GO" id="GO:0000902">
    <property type="term" value="P:cell morphogenesis"/>
    <property type="evidence" value="ECO:0007669"/>
    <property type="project" value="InterPro"/>
</dbReference>
<feature type="domain" description="Cell morphogenesis protein C-terminal" evidence="2">
    <location>
        <begin position="561"/>
        <end position="705"/>
    </location>
</feature>
<evidence type="ECO:0000259" key="2">
    <source>
        <dbReference type="Pfam" id="PF14225"/>
    </source>
</evidence>
<reference evidence="3 4" key="1">
    <citation type="journal article" date="2013" name="Curr. Biol.">
        <title>The Genome of the Foraminiferan Reticulomyxa filosa.</title>
        <authorList>
            <person name="Glockner G."/>
            <person name="Hulsmann N."/>
            <person name="Schleicher M."/>
            <person name="Noegel A.A."/>
            <person name="Eichinger L."/>
            <person name="Gallinger C."/>
            <person name="Pawlowski J."/>
            <person name="Sierra R."/>
            <person name="Euteneuer U."/>
            <person name="Pillet L."/>
            <person name="Moustafa A."/>
            <person name="Platzer M."/>
            <person name="Groth M."/>
            <person name="Szafranski K."/>
            <person name="Schliwa M."/>
        </authorList>
    </citation>
    <scope>NUCLEOTIDE SEQUENCE [LARGE SCALE GENOMIC DNA]</scope>
</reference>
<organism evidence="3 4">
    <name type="scientific">Reticulomyxa filosa</name>
    <dbReference type="NCBI Taxonomy" id="46433"/>
    <lineage>
        <taxon>Eukaryota</taxon>
        <taxon>Sar</taxon>
        <taxon>Rhizaria</taxon>
        <taxon>Retaria</taxon>
        <taxon>Foraminifera</taxon>
        <taxon>Monothalamids</taxon>
        <taxon>Reticulomyxidae</taxon>
        <taxon>Reticulomyxa</taxon>
    </lineage>
</organism>
<dbReference type="PANTHER" id="PTHR12295:SF30">
    <property type="entry name" value="PROTEIN FURRY"/>
    <property type="match status" value="1"/>
</dbReference>
<feature type="region of interest" description="Disordered" evidence="1">
    <location>
        <begin position="74"/>
        <end position="96"/>
    </location>
</feature>
<dbReference type="Proteomes" id="UP000023152">
    <property type="component" value="Unassembled WGS sequence"/>
</dbReference>
<proteinExistence type="predicted"/>
<dbReference type="GO" id="GO:0005938">
    <property type="term" value="C:cell cortex"/>
    <property type="evidence" value="ECO:0007669"/>
    <property type="project" value="TreeGrafter"/>
</dbReference>
<dbReference type="InterPro" id="IPR025481">
    <property type="entry name" value="Cell_Morphogen_C"/>
</dbReference>
<protein>
    <recommendedName>
        <fullName evidence="2">Cell morphogenesis protein C-terminal domain-containing protein</fullName>
    </recommendedName>
</protein>
<evidence type="ECO:0000313" key="4">
    <source>
        <dbReference type="Proteomes" id="UP000023152"/>
    </source>
</evidence>
<evidence type="ECO:0000256" key="1">
    <source>
        <dbReference type="SAM" id="MobiDB-lite"/>
    </source>
</evidence>
<gene>
    <name evidence="3" type="ORF">RFI_01379</name>
</gene>
<feature type="compositionally biased region" description="Low complexity" evidence="1">
    <location>
        <begin position="478"/>
        <end position="490"/>
    </location>
</feature>
<feature type="region of interest" description="Disordered" evidence="1">
    <location>
        <begin position="469"/>
        <end position="510"/>
    </location>
</feature>
<sequence>NNKPVGLTRKLITYYIVRVLLRVLTIGMNEYSKTNLKIRHRSGEILTRYQDRIAEEEKAQGNYNKTEQKYRLDYGFQDDSPSSDARKEDIGNRPTISRGQVERRADLAASLLVDIIGVDSRPIIPFFPVLVLFASIFISISNNPRQLRHLLVRIMSTLCLAKDLTSLQNEQINYEQVSVATALKSRDLQLIWEQHRQQQQQQQQQLQAFTIDRTGKVAMDGGVFIDKYCQVLMPELKAKDRIGYEALRWAVLSTNQDISQRAFHVYRQLLNPLNHAAVKVMLLALVGAIDQWDNAIKYQNNKQTIPKEYFECLRVVETLLKMASTLRQQQKLHEYPALFWAEMTMKVISLKKVFLFIYFACLCTFNWQNKQKGLELVRINLDQSHNPQYFIETNVQEVNSIRLREMPSAKNYTSQSANREEMGIKLTNTNVVQAPEILKKPNTNVIKNRIKADEDEEVIFISISEQRPAIIQSDSENPKNNTKPSSPNLPRYASVSQDDSEPDITFSPYTTPMDEMDMDGHLVYSFNEDSQMEIIQMQIEMEMELQAERNGLPPKFWSYCEEWNPRFEGVQQYLLQGFLKTQHEDMCFKIIKDALIVKMDNIMDRTNLRPLFALIAVLPYLCYHSRHSPQKLASMTTLFRRLKDALAPFSKKLSHKLQEHIPSKGTPIIKDEEAFLKDISPILVEYFFDSYAKVIANFFEGLLESPGMERYHAIIFKITRYLLEYGASFLLCFEKIIAKAHKVVSGGILSRNLSDNATDLVKVAIEHIKSNKDQKSPHNLIDVSPFPEVGLKFCQNIFSWKKRYNYTNSFLKN</sequence>
<dbReference type="OrthoDB" id="6287725at2759"/>
<dbReference type="Pfam" id="PF14225">
    <property type="entry name" value="MOR2-PAG1_C"/>
    <property type="match status" value="1"/>
</dbReference>
<dbReference type="AlphaFoldDB" id="X6PDD1"/>
<comment type="caution">
    <text evidence="3">The sequence shown here is derived from an EMBL/GenBank/DDBJ whole genome shotgun (WGS) entry which is preliminary data.</text>
</comment>
<evidence type="ECO:0000313" key="3">
    <source>
        <dbReference type="EMBL" id="ETO35682.1"/>
    </source>
</evidence>
<name>X6PDD1_RETFI</name>
<dbReference type="GO" id="GO:0030427">
    <property type="term" value="C:site of polarized growth"/>
    <property type="evidence" value="ECO:0007669"/>
    <property type="project" value="TreeGrafter"/>
</dbReference>
<accession>X6PDD1</accession>
<dbReference type="EMBL" id="ASPP01001408">
    <property type="protein sequence ID" value="ETO35682.1"/>
    <property type="molecule type" value="Genomic_DNA"/>
</dbReference>
<dbReference type="InterPro" id="IPR039867">
    <property type="entry name" value="Furry/Tao3/Mor2"/>
</dbReference>
<keyword evidence="4" id="KW-1185">Reference proteome</keyword>
<dbReference type="PANTHER" id="PTHR12295">
    <property type="entry name" value="FURRY-RELATED"/>
    <property type="match status" value="1"/>
</dbReference>
<feature type="non-terminal residue" evidence="3">
    <location>
        <position position="1"/>
    </location>
</feature>